<dbReference type="GO" id="GO:0032872">
    <property type="term" value="P:regulation of stress-activated MAPK cascade"/>
    <property type="evidence" value="ECO:0007669"/>
    <property type="project" value="UniProtKB-ARBA"/>
</dbReference>
<dbReference type="Pfam" id="PF00069">
    <property type="entry name" value="Pkinase"/>
    <property type="match status" value="1"/>
</dbReference>
<keyword evidence="6 16" id="KW-0067">ATP-binding</keyword>
<evidence type="ECO:0000256" key="10">
    <source>
        <dbReference type="ARBA" id="ARBA00040617"/>
    </source>
</evidence>
<reference evidence="21" key="1">
    <citation type="submission" date="2025-08" db="UniProtKB">
        <authorList>
            <consortium name="Ensembl"/>
        </authorList>
    </citation>
    <scope>IDENTIFICATION</scope>
</reference>
<dbReference type="GO" id="GO:0005925">
    <property type="term" value="C:focal adhesion"/>
    <property type="evidence" value="ECO:0007669"/>
    <property type="project" value="UniProtKB-ARBA"/>
</dbReference>
<dbReference type="GO" id="GO:0005770">
    <property type="term" value="C:late endosome"/>
    <property type="evidence" value="ECO:0007669"/>
    <property type="project" value="UniProtKB-ARBA"/>
</dbReference>
<dbReference type="SMART" id="SM00220">
    <property type="entry name" value="S_TKc"/>
    <property type="match status" value="1"/>
</dbReference>
<dbReference type="InterPro" id="IPR017441">
    <property type="entry name" value="Protein_kinase_ATP_BS"/>
</dbReference>
<evidence type="ECO:0000256" key="14">
    <source>
        <dbReference type="ARBA" id="ARBA00049299"/>
    </source>
</evidence>
<dbReference type="InterPro" id="IPR011009">
    <property type="entry name" value="Kinase-like_dom_sf"/>
</dbReference>
<dbReference type="Ensembl" id="ENSGMOT00000053961.1">
    <property type="protein sequence ID" value="ENSGMOP00000062167.1"/>
    <property type="gene ID" value="ENSGMOG00000012201.2"/>
</dbReference>
<evidence type="ECO:0000313" key="21">
    <source>
        <dbReference type="Ensembl" id="ENSGMOP00000062167.1"/>
    </source>
</evidence>
<comment type="similarity">
    <text evidence="8">Belongs to the protein kinase superfamily. STE Ser/Thr protein kinase family. MAP kinase kinase subfamily.</text>
</comment>
<dbReference type="SUPFAM" id="SSF56112">
    <property type="entry name" value="Protein kinase-like (PK-like)"/>
    <property type="match status" value="1"/>
</dbReference>
<keyword evidence="2" id="KW-0597">Phosphoprotein</keyword>
<evidence type="ECO:0000256" key="3">
    <source>
        <dbReference type="ARBA" id="ARBA00022679"/>
    </source>
</evidence>
<dbReference type="PROSITE" id="PS00108">
    <property type="entry name" value="PROTEIN_KINASE_ST"/>
    <property type="match status" value="1"/>
</dbReference>
<evidence type="ECO:0000256" key="8">
    <source>
        <dbReference type="ARBA" id="ARBA00038035"/>
    </source>
</evidence>
<evidence type="ECO:0000256" key="6">
    <source>
        <dbReference type="ARBA" id="ARBA00022840"/>
    </source>
</evidence>
<evidence type="ECO:0000256" key="15">
    <source>
        <dbReference type="ARBA" id="ARBA00051693"/>
    </source>
</evidence>
<evidence type="ECO:0000256" key="5">
    <source>
        <dbReference type="ARBA" id="ARBA00022777"/>
    </source>
</evidence>
<dbReference type="PANTHER" id="PTHR47448:SF3">
    <property type="entry name" value="MITOGEN-ACTIVATED PROTEIN KINASE KINASE 2"/>
    <property type="match status" value="1"/>
</dbReference>
<dbReference type="InterPro" id="IPR050915">
    <property type="entry name" value="MAP_kinase_kinase"/>
</dbReference>
<dbReference type="PROSITE" id="PS50011">
    <property type="entry name" value="PROTEIN_KINASE_DOM"/>
    <property type="match status" value="1"/>
</dbReference>
<dbReference type="GeneTree" id="ENSGT00940000153487"/>
<comment type="catalytic activity">
    <reaction evidence="15">
        <text>L-tyrosyl-[protein] + ATP = O-phospho-L-tyrosyl-[protein] + ADP + H(+)</text>
        <dbReference type="Rhea" id="RHEA:10596"/>
        <dbReference type="Rhea" id="RHEA-COMP:10136"/>
        <dbReference type="Rhea" id="RHEA-COMP:20101"/>
        <dbReference type="ChEBI" id="CHEBI:15378"/>
        <dbReference type="ChEBI" id="CHEBI:30616"/>
        <dbReference type="ChEBI" id="CHEBI:46858"/>
        <dbReference type="ChEBI" id="CHEBI:61978"/>
        <dbReference type="ChEBI" id="CHEBI:456216"/>
        <dbReference type="EC" id="2.7.12.2"/>
    </reaction>
</comment>
<dbReference type="Proteomes" id="UP000694546">
    <property type="component" value="Chromosome 8"/>
</dbReference>
<comment type="catalytic activity">
    <reaction evidence="13">
        <text>L-seryl-[protein] + ATP = O-phospho-L-seryl-[protein] + ADP + H(+)</text>
        <dbReference type="Rhea" id="RHEA:17989"/>
        <dbReference type="Rhea" id="RHEA-COMP:9863"/>
        <dbReference type="Rhea" id="RHEA-COMP:11604"/>
        <dbReference type="ChEBI" id="CHEBI:15378"/>
        <dbReference type="ChEBI" id="CHEBI:29999"/>
        <dbReference type="ChEBI" id="CHEBI:30616"/>
        <dbReference type="ChEBI" id="CHEBI:83421"/>
        <dbReference type="ChEBI" id="CHEBI:456216"/>
        <dbReference type="EC" id="2.7.12.2"/>
    </reaction>
</comment>
<evidence type="ECO:0000256" key="7">
    <source>
        <dbReference type="ARBA" id="ARBA00023137"/>
    </source>
</evidence>
<evidence type="ECO:0000256" key="1">
    <source>
        <dbReference type="ARBA" id="ARBA00022527"/>
    </source>
</evidence>
<dbReference type="Gene3D" id="1.10.510.10">
    <property type="entry name" value="Transferase(Phosphotransferase) domain 1"/>
    <property type="match status" value="1"/>
</dbReference>
<evidence type="ECO:0000259" key="20">
    <source>
        <dbReference type="PROSITE" id="PS50011"/>
    </source>
</evidence>
<evidence type="ECO:0000256" key="9">
    <source>
        <dbReference type="ARBA" id="ARBA00038999"/>
    </source>
</evidence>
<keyword evidence="4 16" id="KW-0547">Nucleotide-binding</keyword>
<dbReference type="GO" id="GO:0004674">
    <property type="term" value="F:protein serine/threonine kinase activity"/>
    <property type="evidence" value="ECO:0007669"/>
    <property type="project" value="UniProtKB-KW"/>
</dbReference>
<protein>
    <recommendedName>
        <fullName evidence="10">Dual specificity mitogen-activated protein kinase kinase 2</fullName>
        <ecNumber evidence="9">2.7.12.2</ecNumber>
    </recommendedName>
    <alternativeName>
        <fullName evidence="12">ERK activator kinase 2</fullName>
    </alternativeName>
    <alternativeName>
        <fullName evidence="11">MAPK/ERK kinase 2</fullName>
    </alternativeName>
</protein>
<evidence type="ECO:0000313" key="22">
    <source>
        <dbReference type="Proteomes" id="UP000694546"/>
    </source>
</evidence>
<evidence type="ECO:0000256" key="2">
    <source>
        <dbReference type="ARBA" id="ARBA00022553"/>
    </source>
</evidence>
<evidence type="ECO:0000256" key="17">
    <source>
        <dbReference type="RuleBase" id="RU000304"/>
    </source>
</evidence>
<keyword evidence="22" id="KW-1185">Reference proteome</keyword>
<feature type="binding site" evidence="16">
    <location>
        <position position="100"/>
    </location>
    <ligand>
        <name>ATP</name>
        <dbReference type="ChEBI" id="CHEBI:30616"/>
    </ligand>
</feature>
<dbReference type="Gene3D" id="3.30.200.20">
    <property type="entry name" value="Phosphorylase Kinase, domain 1"/>
    <property type="match status" value="1"/>
</dbReference>
<dbReference type="GO" id="GO:2000641">
    <property type="term" value="P:regulation of early endosome to late endosome transport"/>
    <property type="evidence" value="ECO:0007669"/>
    <property type="project" value="UniProtKB-ARBA"/>
</dbReference>
<feature type="domain" description="Protein kinase" evidence="20">
    <location>
        <begin position="71"/>
        <end position="401"/>
    </location>
</feature>
<keyword evidence="1 17" id="KW-0723">Serine/threonine-protein kinase</keyword>
<dbReference type="GO" id="GO:0090170">
    <property type="term" value="P:regulation of Golgi inheritance"/>
    <property type="evidence" value="ECO:0007669"/>
    <property type="project" value="UniProtKB-ARBA"/>
</dbReference>
<evidence type="ECO:0000256" key="13">
    <source>
        <dbReference type="ARBA" id="ARBA00049014"/>
    </source>
</evidence>
<keyword evidence="7" id="KW-0829">Tyrosine-protein kinase</keyword>
<evidence type="ECO:0000256" key="11">
    <source>
        <dbReference type="ARBA" id="ARBA00042277"/>
    </source>
</evidence>
<dbReference type="PROSITE" id="PS00107">
    <property type="entry name" value="PROTEIN_KINASE_ATP"/>
    <property type="match status" value="1"/>
</dbReference>
<keyword evidence="5" id="KW-0418">Kinase</keyword>
<gene>
    <name evidence="21" type="primary">LOC115549448</name>
</gene>
<keyword evidence="3" id="KW-0808">Transferase</keyword>
<keyword evidence="18" id="KW-0175">Coiled coil</keyword>
<feature type="region of interest" description="Disordered" evidence="19">
    <location>
        <begin position="1"/>
        <end position="25"/>
    </location>
</feature>
<dbReference type="GO" id="GO:0005769">
    <property type="term" value="C:early endosome"/>
    <property type="evidence" value="ECO:0007669"/>
    <property type="project" value="UniProtKB-ARBA"/>
</dbReference>
<sequence length="401" mass="44155">MAPKKRPGPLTIATSGDGMSSSNNSVLASEANLESLQKKLEELDLDDQQKKRLEAFLTQKAKVGELKDDDFHRICELGAGNGGVVNKVCHKPSGYIMARKLIHLEIKPAIRNQIIRELQVLHECNSPYIVGFYGAFYSDGEISICMEHMDGGSLDQVLKEARRIPEEILGKVSIAVLRGLAYLREKHQIMHRDVKPSNILVNSRGEIKLCDFGVSGQLIDSMANSFVGTRSYMSPERLQGTHYSVQSDVWSMGLSLVELSIGRYPIPPPEPRELEAIFGRSILDGAGGGDTHSTSPRARPPGRPVSSGEANKGTFYRADLVNGSCVIVLVNPLWFDLLSHLNSALVINKMMSYLNDKINNSVCQLCSSTTSKSVLIFIVFFCKVTVPSWLSLSSWITSSTR</sequence>
<dbReference type="GO" id="GO:0005739">
    <property type="term" value="C:mitochondrion"/>
    <property type="evidence" value="ECO:0007669"/>
    <property type="project" value="UniProtKB-ARBA"/>
</dbReference>
<evidence type="ECO:0000256" key="19">
    <source>
        <dbReference type="SAM" id="MobiDB-lite"/>
    </source>
</evidence>
<accession>A0A8C5CIZ4</accession>
<dbReference type="EC" id="2.7.12.2" evidence="9"/>
<feature type="compositionally biased region" description="Polar residues" evidence="19">
    <location>
        <begin position="12"/>
        <end position="25"/>
    </location>
</feature>
<dbReference type="AlphaFoldDB" id="A0A8C5CIZ4"/>
<evidence type="ECO:0000256" key="12">
    <source>
        <dbReference type="ARBA" id="ARBA00042349"/>
    </source>
</evidence>
<proteinExistence type="inferred from homology"/>
<name>A0A8C5CIZ4_GADMO</name>
<dbReference type="GO" id="GO:0004708">
    <property type="term" value="F:MAP kinase kinase activity"/>
    <property type="evidence" value="ECO:0007669"/>
    <property type="project" value="UniProtKB-EC"/>
</dbReference>
<dbReference type="InterPro" id="IPR008271">
    <property type="entry name" value="Ser/Thr_kinase_AS"/>
</dbReference>
<feature type="region of interest" description="Disordered" evidence="19">
    <location>
        <begin position="288"/>
        <end position="310"/>
    </location>
</feature>
<evidence type="ECO:0000256" key="16">
    <source>
        <dbReference type="PROSITE-ProRule" id="PRU10141"/>
    </source>
</evidence>
<organism evidence="21 22">
    <name type="scientific">Gadus morhua</name>
    <name type="common">Atlantic cod</name>
    <dbReference type="NCBI Taxonomy" id="8049"/>
    <lineage>
        <taxon>Eukaryota</taxon>
        <taxon>Metazoa</taxon>
        <taxon>Chordata</taxon>
        <taxon>Craniata</taxon>
        <taxon>Vertebrata</taxon>
        <taxon>Euteleostomi</taxon>
        <taxon>Actinopterygii</taxon>
        <taxon>Neopterygii</taxon>
        <taxon>Teleostei</taxon>
        <taxon>Neoteleostei</taxon>
        <taxon>Acanthomorphata</taxon>
        <taxon>Zeiogadaria</taxon>
        <taxon>Gadariae</taxon>
        <taxon>Gadiformes</taxon>
        <taxon>Gadoidei</taxon>
        <taxon>Gadidae</taxon>
        <taxon>Gadus</taxon>
    </lineage>
</organism>
<dbReference type="GO" id="GO:0005524">
    <property type="term" value="F:ATP binding"/>
    <property type="evidence" value="ECO:0007669"/>
    <property type="project" value="UniProtKB-UniRule"/>
</dbReference>
<dbReference type="GO" id="GO:0004713">
    <property type="term" value="F:protein tyrosine kinase activity"/>
    <property type="evidence" value="ECO:0007669"/>
    <property type="project" value="UniProtKB-KW"/>
</dbReference>
<feature type="coiled-coil region" evidence="18">
    <location>
        <begin position="26"/>
        <end position="53"/>
    </location>
</feature>
<evidence type="ECO:0000256" key="18">
    <source>
        <dbReference type="SAM" id="Coils"/>
    </source>
</evidence>
<dbReference type="PANTHER" id="PTHR47448">
    <property type="entry name" value="DUAL SPECIFICITY MITOGEN-ACTIVATED PROTEIN KINASE KINASE DSOR1-LIKE PROTEIN"/>
    <property type="match status" value="1"/>
</dbReference>
<reference evidence="21" key="2">
    <citation type="submission" date="2025-09" db="UniProtKB">
        <authorList>
            <consortium name="Ensembl"/>
        </authorList>
    </citation>
    <scope>IDENTIFICATION</scope>
</reference>
<dbReference type="InterPro" id="IPR000719">
    <property type="entry name" value="Prot_kinase_dom"/>
</dbReference>
<evidence type="ECO:0000256" key="4">
    <source>
        <dbReference type="ARBA" id="ARBA00022741"/>
    </source>
</evidence>
<comment type="catalytic activity">
    <reaction evidence="14">
        <text>L-threonyl-[protein] + ATP = O-phospho-L-threonyl-[protein] + ADP + H(+)</text>
        <dbReference type="Rhea" id="RHEA:46608"/>
        <dbReference type="Rhea" id="RHEA-COMP:11060"/>
        <dbReference type="Rhea" id="RHEA-COMP:11605"/>
        <dbReference type="ChEBI" id="CHEBI:15378"/>
        <dbReference type="ChEBI" id="CHEBI:30013"/>
        <dbReference type="ChEBI" id="CHEBI:30616"/>
        <dbReference type="ChEBI" id="CHEBI:61977"/>
        <dbReference type="ChEBI" id="CHEBI:456216"/>
        <dbReference type="EC" id="2.7.12.2"/>
    </reaction>
</comment>